<dbReference type="RefSeq" id="WP_285673230.1">
    <property type="nucleotide sequence ID" value="NZ_BSYI01000032.1"/>
</dbReference>
<keyword evidence="2" id="KW-1185">Reference proteome</keyword>
<dbReference type="InterPro" id="IPR006311">
    <property type="entry name" value="TAT_signal"/>
</dbReference>
<evidence type="ECO:0008006" key="3">
    <source>
        <dbReference type="Google" id="ProtNLM"/>
    </source>
</evidence>
<dbReference type="EMBL" id="BSYI01000032">
    <property type="protein sequence ID" value="GMG84235.1"/>
    <property type="molecule type" value="Genomic_DNA"/>
</dbReference>
<dbReference type="InterPro" id="IPR014177">
    <property type="entry name" value="Formate_DH_TAT-contain"/>
</dbReference>
<reference evidence="1 2" key="1">
    <citation type="submission" date="2023-04" db="EMBL/GenBank/DDBJ databases">
        <title>Marinoamorphus aggregata gen. nov., sp. Nov., isolate from tissue of brittle star Ophioplocus japonicus.</title>
        <authorList>
            <person name="Kawano K."/>
            <person name="Sawayama S."/>
            <person name="Nakagawa S."/>
        </authorList>
    </citation>
    <scope>NUCLEOTIDE SEQUENCE [LARGE SCALE GENOMIC DNA]</scope>
    <source>
        <strain evidence="1 2">NKW23</strain>
    </source>
</reference>
<evidence type="ECO:0000313" key="2">
    <source>
        <dbReference type="Proteomes" id="UP001239909"/>
    </source>
</evidence>
<protein>
    <recommendedName>
        <fullName evidence="3">Twin-arginine translocation pathway signal protein</fullName>
    </recommendedName>
</protein>
<sequence length="60" mass="6135">MSDEKAASRRDFLKLAATAAPAAAVAAVAGGTAEAAAPETATSGLRKTEHVEKYLESARF</sequence>
<dbReference type="PIRSF" id="PIRSF036704">
    <property type="entry name" value="UCP036704"/>
    <property type="match status" value="1"/>
</dbReference>
<accession>A0ABQ6LRZ3</accession>
<evidence type="ECO:0000313" key="1">
    <source>
        <dbReference type="EMBL" id="GMG84235.1"/>
    </source>
</evidence>
<organism evidence="1 2">
    <name type="scientific">Paralimibaculum aggregatum</name>
    <dbReference type="NCBI Taxonomy" id="3036245"/>
    <lineage>
        <taxon>Bacteria</taxon>
        <taxon>Pseudomonadati</taxon>
        <taxon>Pseudomonadota</taxon>
        <taxon>Alphaproteobacteria</taxon>
        <taxon>Rhodobacterales</taxon>
        <taxon>Paracoccaceae</taxon>
        <taxon>Paralimibaculum</taxon>
    </lineage>
</organism>
<dbReference type="Proteomes" id="UP001239909">
    <property type="component" value="Unassembled WGS sequence"/>
</dbReference>
<dbReference type="PROSITE" id="PS51318">
    <property type="entry name" value="TAT"/>
    <property type="match status" value="1"/>
</dbReference>
<gene>
    <name evidence="1" type="ORF">LNKW23_34500</name>
</gene>
<proteinExistence type="predicted"/>
<comment type="caution">
    <text evidence="1">The sequence shown here is derived from an EMBL/GenBank/DDBJ whole genome shotgun (WGS) entry which is preliminary data.</text>
</comment>
<name>A0ABQ6LRZ3_9RHOB</name>